<dbReference type="PANTHER" id="PTHR28008:SF1">
    <property type="entry name" value="DOMAIN PROTEIN, PUTATIVE (AFU_ORTHOLOGUE AFUA_3G10980)-RELATED"/>
    <property type="match status" value="1"/>
</dbReference>
<dbReference type="InterPro" id="IPR006976">
    <property type="entry name" value="VanZ-like"/>
</dbReference>
<accession>A0ABM6PNU8</accession>
<dbReference type="Pfam" id="PF04892">
    <property type="entry name" value="VanZ"/>
    <property type="match status" value="1"/>
</dbReference>
<name>A0ABM6PNU8_9MICO</name>
<evidence type="ECO:0000259" key="2">
    <source>
        <dbReference type="Pfam" id="PF04892"/>
    </source>
</evidence>
<dbReference type="PANTHER" id="PTHR28008">
    <property type="entry name" value="DOMAIN PROTEIN, PUTATIVE (AFU_ORTHOLOGUE AFUA_3G10980)-RELATED"/>
    <property type="match status" value="1"/>
</dbReference>
<feature type="domain" description="VanZ-like" evidence="2">
    <location>
        <begin position="102"/>
        <end position="176"/>
    </location>
</feature>
<protein>
    <recommendedName>
        <fullName evidence="2">VanZ-like domain-containing protein</fullName>
    </recommendedName>
</protein>
<keyword evidence="1" id="KW-1133">Transmembrane helix</keyword>
<organism evidence="3 4">
    <name type="scientific">Dermabacter jinjuensis</name>
    <dbReference type="NCBI Taxonomy" id="1667168"/>
    <lineage>
        <taxon>Bacteria</taxon>
        <taxon>Bacillati</taxon>
        <taxon>Actinomycetota</taxon>
        <taxon>Actinomycetes</taxon>
        <taxon>Micrococcales</taxon>
        <taxon>Dermabacteraceae</taxon>
        <taxon>Dermabacter</taxon>
    </lineage>
</organism>
<keyword evidence="4" id="KW-1185">Reference proteome</keyword>
<sequence>MRAGSHRARNARGANPTCEEFSCFHSKRRVRHLNSPHDIRASFRLRSRSRKCRVLSAQSSRSRRAGRSLPGADKLGHILVFAFTTWAFSRFLCLEDSRALSWSPRAESGAHQRGNTRLGTVFGVVKVRHLLVLIAVLLLWGAAIEVLQSFIPARSADVTDALADACGIVLGVGALWIELALAQHSRARRTAG</sequence>
<evidence type="ECO:0000256" key="1">
    <source>
        <dbReference type="SAM" id="Phobius"/>
    </source>
</evidence>
<proteinExistence type="predicted"/>
<dbReference type="NCBIfam" id="NF037970">
    <property type="entry name" value="vanZ_1"/>
    <property type="match status" value="1"/>
</dbReference>
<feature type="transmembrane region" description="Helical" evidence="1">
    <location>
        <begin position="162"/>
        <end position="182"/>
    </location>
</feature>
<evidence type="ECO:0000313" key="4">
    <source>
        <dbReference type="Proteomes" id="UP000815698"/>
    </source>
</evidence>
<dbReference type="Proteomes" id="UP000815698">
    <property type="component" value="Chromosome"/>
</dbReference>
<keyword evidence="1" id="KW-0472">Membrane</keyword>
<dbReference type="EMBL" id="CP023482">
    <property type="protein sequence ID" value="ATH97285.1"/>
    <property type="molecule type" value="Genomic_DNA"/>
</dbReference>
<reference evidence="3 4" key="1">
    <citation type="journal article" date="2016" name="Int. J. Syst. Evol. Microbiol.">
        <title>Dermabacter jinjuensis sp. nov., a novel species of the genus Dermabacter isolated from a clinical specimen.</title>
        <authorList>
            <person name="Park Y.K."/>
            <person name="Lee K.M."/>
            <person name="Lee W.K."/>
            <person name="Cho M.J."/>
            <person name="Lee H.S."/>
            <person name="Cho Y.G."/>
            <person name="Lee Y.C."/>
            <person name="Lee W.K."/>
            <person name="Seong W.K."/>
            <person name="Hwang K.J."/>
        </authorList>
    </citation>
    <scope>NUCLEOTIDE SEQUENCE [LARGE SCALE GENOMIC DNA]</scope>
    <source>
        <strain evidence="3 4">32T</strain>
    </source>
</reference>
<feature type="transmembrane region" description="Helical" evidence="1">
    <location>
        <begin position="130"/>
        <end position="150"/>
    </location>
</feature>
<gene>
    <name evidence="3" type="ORF">COP05_09480</name>
</gene>
<evidence type="ECO:0000313" key="3">
    <source>
        <dbReference type="EMBL" id="ATH97285.1"/>
    </source>
</evidence>
<keyword evidence="1" id="KW-0812">Transmembrane</keyword>